<feature type="transmembrane region" description="Helical" evidence="13">
    <location>
        <begin position="76"/>
        <end position="96"/>
    </location>
</feature>
<dbReference type="GO" id="GO:0015293">
    <property type="term" value="F:symporter activity"/>
    <property type="evidence" value="ECO:0007669"/>
    <property type="project" value="TreeGrafter"/>
</dbReference>
<evidence type="ECO:0000256" key="7">
    <source>
        <dbReference type="ARBA" id="ARBA00023053"/>
    </source>
</evidence>
<keyword evidence="3" id="KW-0813">Transport</keyword>
<keyword evidence="5 13" id="KW-0812">Transmembrane</keyword>
<protein>
    <submittedName>
        <fullName evidence="14">Sodium:solute symporter</fullName>
    </submittedName>
</protein>
<proteinExistence type="inferred from homology"/>
<keyword evidence="10" id="KW-0739">Sodium transport</keyword>
<comment type="caution">
    <text evidence="14">The sequence shown here is derived from an EMBL/GenBank/DDBJ whole genome shotgun (WGS) entry which is preliminary data.</text>
</comment>
<evidence type="ECO:0000256" key="2">
    <source>
        <dbReference type="ARBA" id="ARBA00006434"/>
    </source>
</evidence>
<feature type="coiled-coil region" evidence="12">
    <location>
        <begin position="315"/>
        <end position="342"/>
    </location>
</feature>
<dbReference type="InterPro" id="IPR001734">
    <property type="entry name" value="Na/solute_symporter"/>
</dbReference>
<dbReference type="Pfam" id="PF00474">
    <property type="entry name" value="SSF"/>
    <property type="match status" value="2"/>
</dbReference>
<evidence type="ECO:0000256" key="8">
    <source>
        <dbReference type="ARBA" id="ARBA00023065"/>
    </source>
</evidence>
<evidence type="ECO:0000256" key="9">
    <source>
        <dbReference type="ARBA" id="ARBA00023136"/>
    </source>
</evidence>
<keyword evidence="9 13" id="KW-0472">Membrane</keyword>
<dbReference type="GO" id="GO:0005886">
    <property type="term" value="C:plasma membrane"/>
    <property type="evidence" value="ECO:0007669"/>
    <property type="project" value="UniProtKB-SubCell"/>
</dbReference>
<keyword evidence="4" id="KW-1003">Cell membrane</keyword>
<feature type="transmembrane region" description="Helical" evidence="13">
    <location>
        <begin position="506"/>
        <end position="523"/>
    </location>
</feature>
<evidence type="ECO:0000313" key="14">
    <source>
        <dbReference type="EMBL" id="MBY5957656.1"/>
    </source>
</evidence>
<organism evidence="14 15">
    <name type="scientific">Membranihabitans marinus</name>
    <dbReference type="NCBI Taxonomy" id="1227546"/>
    <lineage>
        <taxon>Bacteria</taxon>
        <taxon>Pseudomonadati</taxon>
        <taxon>Bacteroidota</taxon>
        <taxon>Saprospiria</taxon>
        <taxon>Saprospirales</taxon>
        <taxon>Saprospiraceae</taxon>
        <taxon>Membranihabitans</taxon>
    </lineage>
</organism>
<feature type="transmembrane region" description="Helical" evidence="13">
    <location>
        <begin position="529"/>
        <end position="547"/>
    </location>
</feature>
<keyword evidence="15" id="KW-1185">Reference proteome</keyword>
<dbReference type="PROSITE" id="PS50283">
    <property type="entry name" value="NA_SOLUT_SYMP_3"/>
    <property type="match status" value="1"/>
</dbReference>
<dbReference type="Gene3D" id="1.20.1730.10">
    <property type="entry name" value="Sodium/glucose cotransporter"/>
    <property type="match status" value="1"/>
</dbReference>
<dbReference type="InterPro" id="IPR051163">
    <property type="entry name" value="Sodium:Solute_Symporter_SSF"/>
</dbReference>
<feature type="transmembrane region" description="Helical" evidence="13">
    <location>
        <begin position="454"/>
        <end position="471"/>
    </location>
</feature>
<evidence type="ECO:0000256" key="11">
    <source>
        <dbReference type="RuleBase" id="RU362091"/>
    </source>
</evidence>
<keyword evidence="6 13" id="KW-1133">Transmembrane helix</keyword>
<dbReference type="PANTHER" id="PTHR42985:SF47">
    <property type="entry name" value="INTEGRAL MEMBRANE TRANSPORT PROTEIN"/>
    <property type="match status" value="1"/>
</dbReference>
<sequence length="557" mass="62128">MSWLDWLVLAGTLCFIVVVGVWKSRKNKELDGFLRGGNEASWLTVGLGVMATQASAITFLSTPGQGFADGMEFVQFYYGLPIAMIILCITFIPLYYKLKVYTAYEFLENRFDLKTRSLTSFLFLIQRGLAAGITIYAPAIILSTIMGWHLNLTCIIIGILVIVYTVSGGTKAVNVTQRYQMMIIMGGMFLAFYLLIDSLPGELTFANAWDLADLHGKTQALDFSFDPNNRYTFWSGITGGLFLALAYFGTDQSQVQRYISGQSIRQSQMGLIFNAIFKIPMQYFILLTGVMVFVFYQFYQSPLFFNPAGEEIVKSSEYAGEYSELEQEYAVLSEQKSNLSLDYLQSKDPGIGQQIIELNGKERALREEAKTLISQADPIAETNDKDYVFINFIIHHLPKGVIGLLLAVIFSAAMSSTAAELNALATTSVIDIYKRTIRPGRTPNHYLRASKTATLLWGLLAILFATFGTLFENLIQLVNIIGSIFYGTILGIFLVAFYIRFVKANAVFIAAVIAETVVVYLYFTTDIGFLWFNVIGCGLVVLFAMMIQGGLRLTSPR</sequence>
<evidence type="ECO:0000256" key="1">
    <source>
        <dbReference type="ARBA" id="ARBA00004651"/>
    </source>
</evidence>
<feature type="transmembrane region" description="Helical" evidence="13">
    <location>
        <begin position="401"/>
        <end position="433"/>
    </location>
</feature>
<feature type="transmembrane region" description="Helical" evidence="13">
    <location>
        <begin position="179"/>
        <end position="196"/>
    </location>
</feature>
<feature type="transmembrane region" description="Helical" evidence="13">
    <location>
        <begin position="148"/>
        <end position="167"/>
    </location>
</feature>
<dbReference type="EMBL" id="JAHVHU010000005">
    <property type="protein sequence ID" value="MBY5957656.1"/>
    <property type="molecule type" value="Genomic_DNA"/>
</dbReference>
<keyword evidence="7" id="KW-0915">Sodium</keyword>
<dbReference type="PANTHER" id="PTHR42985">
    <property type="entry name" value="SODIUM-COUPLED MONOCARBOXYLATE TRANSPORTER"/>
    <property type="match status" value="1"/>
</dbReference>
<evidence type="ECO:0000256" key="3">
    <source>
        <dbReference type="ARBA" id="ARBA00022448"/>
    </source>
</evidence>
<dbReference type="AlphaFoldDB" id="A0A953LAK0"/>
<comment type="similarity">
    <text evidence="2 11">Belongs to the sodium:solute symporter (SSF) (TC 2.A.21) family.</text>
</comment>
<accession>A0A953LAK0</accession>
<reference evidence="14" key="1">
    <citation type="submission" date="2021-06" db="EMBL/GenBank/DDBJ databases">
        <title>44 bacteria genomes isolated from Dapeng, Shenzhen.</title>
        <authorList>
            <person name="Zheng W."/>
            <person name="Yu S."/>
            <person name="Huang Y."/>
        </authorList>
    </citation>
    <scope>NUCLEOTIDE SEQUENCE</scope>
    <source>
        <strain evidence="14">DP5N28-2</strain>
    </source>
</reference>
<feature type="transmembrane region" description="Helical" evidence="13">
    <location>
        <begin position="477"/>
        <end position="499"/>
    </location>
</feature>
<dbReference type="InterPro" id="IPR038377">
    <property type="entry name" value="Na/Glc_symporter_sf"/>
</dbReference>
<evidence type="ECO:0000256" key="13">
    <source>
        <dbReference type="SAM" id="Phobius"/>
    </source>
</evidence>
<evidence type="ECO:0000313" key="15">
    <source>
        <dbReference type="Proteomes" id="UP000753961"/>
    </source>
</evidence>
<evidence type="ECO:0000256" key="4">
    <source>
        <dbReference type="ARBA" id="ARBA00022475"/>
    </source>
</evidence>
<dbReference type="GO" id="GO:0006814">
    <property type="term" value="P:sodium ion transport"/>
    <property type="evidence" value="ECO:0007669"/>
    <property type="project" value="UniProtKB-KW"/>
</dbReference>
<evidence type="ECO:0000256" key="10">
    <source>
        <dbReference type="ARBA" id="ARBA00023201"/>
    </source>
</evidence>
<name>A0A953LAK0_9BACT</name>
<feature type="transmembrane region" description="Helical" evidence="13">
    <location>
        <begin position="117"/>
        <end position="142"/>
    </location>
</feature>
<keyword evidence="8" id="KW-0406">Ion transport</keyword>
<evidence type="ECO:0000256" key="6">
    <source>
        <dbReference type="ARBA" id="ARBA00022989"/>
    </source>
</evidence>
<evidence type="ECO:0000256" key="12">
    <source>
        <dbReference type="SAM" id="Coils"/>
    </source>
</evidence>
<dbReference type="Proteomes" id="UP000753961">
    <property type="component" value="Unassembled WGS sequence"/>
</dbReference>
<feature type="transmembrane region" description="Helical" evidence="13">
    <location>
        <begin position="271"/>
        <end position="296"/>
    </location>
</feature>
<evidence type="ECO:0000256" key="5">
    <source>
        <dbReference type="ARBA" id="ARBA00022692"/>
    </source>
</evidence>
<gene>
    <name evidence="14" type="ORF">KUV50_05915</name>
</gene>
<feature type="transmembrane region" description="Helical" evidence="13">
    <location>
        <begin position="231"/>
        <end position="250"/>
    </location>
</feature>
<keyword evidence="12" id="KW-0175">Coiled coil</keyword>
<dbReference type="CDD" id="cd11494">
    <property type="entry name" value="SLC5sbd_NIS-like_u2"/>
    <property type="match status" value="1"/>
</dbReference>
<feature type="transmembrane region" description="Helical" evidence="13">
    <location>
        <begin position="42"/>
        <end position="64"/>
    </location>
</feature>
<feature type="transmembrane region" description="Helical" evidence="13">
    <location>
        <begin position="6"/>
        <end position="22"/>
    </location>
</feature>
<comment type="subcellular location">
    <subcellularLocation>
        <location evidence="1">Cell membrane</location>
        <topology evidence="1">Multi-pass membrane protein</topology>
    </subcellularLocation>
</comment>